<evidence type="ECO:0000256" key="2">
    <source>
        <dbReference type="SAM" id="SignalP"/>
    </source>
</evidence>
<feature type="chain" id="PRO_5011644906" description="Sialate O-acetylesterase domain-containing protein" evidence="2">
    <location>
        <begin position="18"/>
        <end position="268"/>
    </location>
</feature>
<reference evidence="5" key="1">
    <citation type="submission" date="2016-10" db="EMBL/GenBank/DDBJ databases">
        <authorList>
            <person name="Varghese N."/>
            <person name="Submissions S."/>
        </authorList>
    </citation>
    <scope>NUCLEOTIDE SEQUENCE [LARGE SCALE GENOMIC DNA]</scope>
    <source>
        <strain evidence="5">DSM 23920</strain>
    </source>
</reference>
<protein>
    <recommendedName>
        <fullName evidence="3">Sialate O-acetylesterase domain-containing protein</fullName>
    </recommendedName>
</protein>
<dbReference type="PANTHER" id="PTHR31988">
    <property type="entry name" value="ESTERASE, PUTATIVE (DUF303)-RELATED"/>
    <property type="match status" value="1"/>
</dbReference>
<dbReference type="PANTHER" id="PTHR31988:SF19">
    <property type="entry name" value="9-O-ACETYL-N-ACETYLNEURAMINIC ACID DEACETYLASE-RELATED"/>
    <property type="match status" value="1"/>
</dbReference>
<dbReference type="Pfam" id="PF03629">
    <property type="entry name" value="SASA"/>
    <property type="match status" value="1"/>
</dbReference>
<dbReference type="OrthoDB" id="9795554at2"/>
<sequence>MRWFICLMILFSQRTMAQQLFLAAGQSNAVGMADSAMSVPCAPGTAFEYRWASDSLVYLADPVGERELHFESAHTGSAWPAFAKAYHSLTGKQVVIVPAARGGSSCHYKAELNNYGTWDRKGRLPLIDSAIIKARAAVKKTGQPIAGILWSQGERDANAINAKQLTAGEYEEQLMAVVKQFREALGRQVPFYIIQTGHYLNHPAAGFDAVREAQENAARKMKHVFIVYTGTTGFAGKGWMKDEIHYNQTALNHIGATVAEQVAQKEKR</sequence>
<dbReference type="Gene3D" id="3.40.50.1110">
    <property type="entry name" value="SGNH hydrolase"/>
    <property type="match status" value="1"/>
</dbReference>
<evidence type="ECO:0000259" key="3">
    <source>
        <dbReference type="Pfam" id="PF03629"/>
    </source>
</evidence>
<dbReference type="InterPro" id="IPR052940">
    <property type="entry name" value="Carb_Esterase_6"/>
</dbReference>
<proteinExistence type="predicted"/>
<evidence type="ECO:0000256" key="1">
    <source>
        <dbReference type="ARBA" id="ARBA00022801"/>
    </source>
</evidence>
<dbReference type="AlphaFoldDB" id="A0A1H3YJU1"/>
<dbReference type="STRING" id="408074.SAMN05660909_00814"/>
<keyword evidence="5" id="KW-1185">Reference proteome</keyword>
<evidence type="ECO:0000313" key="4">
    <source>
        <dbReference type="EMBL" id="SEA11795.1"/>
    </source>
</evidence>
<name>A0A1H3YJU1_9BACT</name>
<gene>
    <name evidence="4" type="ORF">SAMN05660909_00814</name>
</gene>
<organism evidence="4 5">
    <name type="scientific">Chitinophaga terrae</name>
    <name type="common">ex Kim and Jung 2007</name>
    <dbReference type="NCBI Taxonomy" id="408074"/>
    <lineage>
        <taxon>Bacteria</taxon>
        <taxon>Pseudomonadati</taxon>
        <taxon>Bacteroidota</taxon>
        <taxon>Chitinophagia</taxon>
        <taxon>Chitinophagales</taxon>
        <taxon>Chitinophagaceae</taxon>
        <taxon>Chitinophaga</taxon>
    </lineage>
</organism>
<keyword evidence="1" id="KW-0378">Hydrolase</keyword>
<feature type="signal peptide" evidence="2">
    <location>
        <begin position="1"/>
        <end position="17"/>
    </location>
</feature>
<dbReference type="InterPro" id="IPR036514">
    <property type="entry name" value="SGNH_hydro_sf"/>
</dbReference>
<accession>A0A1H3YJU1</accession>
<dbReference type="SUPFAM" id="SSF52266">
    <property type="entry name" value="SGNH hydrolase"/>
    <property type="match status" value="1"/>
</dbReference>
<dbReference type="InterPro" id="IPR005181">
    <property type="entry name" value="SASA"/>
</dbReference>
<dbReference type="GO" id="GO:0016788">
    <property type="term" value="F:hydrolase activity, acting on ester bonds"/>
    <property type="evidence" value="ECO:0007669"/>
    <property type="project" value="UniProtKB-ARBA"/>
</dbReference>
<feature type="domain" description="Sialate O-acetylesterase" evidence="3">
    <location>
        <begin position="18"/>
        <end position="263"/>
    </location>
</feature>
<evidence type="ECO:0000313" key="5">
    <source>
        <dbReference type="Proteomes" id="UP000199656"/>
    </source>
</evidence>
<dbReference type="RefSeq" id="WP_089758958.1">
    <property type="nucleotide sequence ID" value="NZ_BKAT01000001.1"/>
</dbReference>
<dbReference type="Proteomes" id="UP000199656">
    <property type="component" value="Unassembled WGS sequence"/>
</dbReference>
<dbReference type="EMBL" id="FNRL01000003">
    <property type="protein sequence ID" value="SEA11795.1"/>
    <property type="molecule type" value="Genomic_DNA"/>
</dbReference>
<keyword evidence="2" id="KW-0732">Signal</keyword>